<evidence type="ECO:0000313" key="2">
    <source>
        <dbReference type="Proteomes" id="UP000468735"/>
    </source>
</evidence>
<keyword evidence="2" id="KW-1185">Reference proteome</keyword>
<dbReference type="AlphaFoldDB" id="A0A6H9YR96"/>
<comment type="caution">
    <text evidence="1">The sequence shown here is derived from an EMBL/GenBank/DDBJ whole genome shotgun (WGS) entry which is preliminary data.</text>
</comment>
<dbReference type="RefSeq" id="WP_151561464.1">
    <property type="nucleotide sequence ID" value="NZ_WBMT01000008.1"/>
</dbReference>
<reference evidence="1 2" key="1">
    <citation type="submission" date="2019-09" db="EMBL/GenBank/DDBJ databases">
        <title>Actinomadura physcomitrii sp. nov., a novel actinomycete isolated from moss [Physcomitrium sphaericum (Ludw) Fuernr].</title>
        <authorList>
            <person name="Zhuang X."/>
            <person name="Liu C."/>
        </authorList>
    </citation>
    <scope>NUCLEOTIDE SEQUENCE [LARGE SCALE GENOMIC DNA]</scope>
    <source>
        <strain evidence="1 2">HMC1</strain>
    </source>
</reference>
<dbReference type="OrthoDB" id="4108903at2"/>
<protein>
    <submittedName>
        <fullName evidence="1">Uncharacterized protein</fullName>
    </submittedName>
</protein>
<evidence type="ECO:0000313" key="1">
    <source>
        <dbReference type="EMBL" id="KAB2347841.1"/>
    </source>
</evidence>
<organism evidence="1 2">
    <name type="scientific">Actinomadura rudentiformis</name>
    <dbReference type="NCBI Taxonomy" id="359158"/>
    <lineage>
        <taxon>Bacteria</taxon>
        <taxon>Bacillati</taxon>
        <taxon>Actinomycetota</taxon>
        <taxon>Actinomycetes</taxon>
        <taxon>Streptosporangiales</taxon>
        <taxon>Thermomonosporaceae</taxon>
        <taxon>Actinomadura</taxon>
    </lineage>
</organism>
<proteinExistence type="predicted"/>
<dbReference type="Pfam" id="PF14435">
    <property type="entry name" value="SUKH-4"/>
    <property type="match status" value="1"/>
</dbReference>
<name>A0A6H9YR96_9ACTN</name>
<dbReference type="InterPro" id="IPR025851">
    <property type="entry name" value="SUKH-4"/>
</dbReference>
<sequence length="214" mass="24353">MPDLTREQLVEAFGDQVRRFDALPDGVTHEETRRFLIDVGLPENLRDNFLYLPHFTPLPERYAEVGDWTWDMPGDAASWYVLGGFFGGDVAVNGTDGRVFFLPEWDEPPQPLHSGVDSLAYFMYVFQRDRYYYSQGYAKTVEDDPGDPREEIDVFVDTARRIATELMEVDSTPFTVDALPPFTHGDMDAEPFPDDFAGPWTLAFEDIAGGMWSS</sequence>
<gene>
    <name evidence="1" type="ORF">F8566_18280</name>
</gene>
<dbReference type="Proteomes" id="UP000468735">
    <property type="component" value="Unassembled WGS sequence"/>
</dbReference>
<dbReference type="EMBL" id="WBMT01000008">
    <property type="protein sequence ID" value="KAB2347841.1"/>
    <property type="molecule type" value="Genomic_DNA"/>
</dbReference>
<accession>A0A6H9YR96</accession>